<protein>
    <submittedName>
        <fullName evidence="1">Uncharacterized protein</fullName>
    </submittedName>
</protein>
<accession>A0A653ACE5</accession>
<name>A0A653ACE5_UNCDX</name>
<sequence>MHSADPTDGAFGYTMKKDVPFCQNTAAQQVLYSPTEKGATLFTSWKIYTSRSLTR</sequence>
<organism evidence="1">
    <name type="scientific">Uncultured Desulfatiglans sp</name>
    <dbReference type="NCBI Taxonomy" id="1748965"/>
    <lineage>
        <taxon>Bacteria</taxon>
        <taxon>Pseudomonadati</taxon>
        <taxon>Thermodesulfobacteriota</taxon>
        <taxon>Desulfobacteria</taxon>
        <taxon>Desulfatiglandales</taxon>
        <taxon>Desulfatiglandaceae</taxon>
        <taxon>Desulfatiglans</taxon>
        <taxon>environmental samples</taxon>
    </lineage>
</organism>
<evidence type="ECO:0000313" key="1">
    <source>
        <dbReference type="EMBL" id="VBB45589.1"/>
    </source>
</evidence>
<reference evidence="1" key="1">
    <citation type="submission" date="2018-07" db="EMBL/GenBank/DDBJ databases">
        <authorList>
            <consortium name="Genoscope - CEA"/>
            <person name="William W."/>
        </authorList>
    </citation>
    <scope>NUCLEOTIDE SEQUENCE</scope>
    <source>
        <strain evidence="1">IK1</strain>
    </source>
</reference>
<dbReference type="AlphaFoldDB" id="A0A653ACE5"/>
<proteinExistence type="predicted"/>
<gene>
    <name evidence="1" type="ORF">TRIP_B350540</name>
</gene>
<dbReference type="EMBL" id="UPXX01000029">
    <property type="protein sequence ID" value="VBB45589.1"/>
    <property type="molecule type" value="Genomic_DNA"/>
</dbReference>